<dbReference type="OrthoDB" id="7488837at2"/>
<protein>
    <submittedName>
        <fullName evidence="4">Uncharacterized protein</fullName>
    </submittedName>
</protein>
<dbReference type="RefSeq" id="WP_146402770.1">
    <property type="nucleotide sequence ID" value="NZ_SJPQ01000004.1"/>
</dbReference>
<feature type="region of interest" description="Disordered" evidence="1">
    <location>
        <begin position="255"/>
        <end position="279"/>
    </location>
</feature>
<dbReference type="NCBIfam" id="NF040974">
    <property type="entry name" value="RepABC_RepC"/>
    <property type="match status" value="1"/>
</dbReference>
<dbReference type="EMBL" id="SJPQ01000004">
    <property type="protein sequence ID" value="TWT86741.1"/>
    <property type="molecule type" value="Genomic_DNA"/>
</dbReference>
<dbReference type="InterPro" id="IPR021760">
    <property type="entry name" value="RepC_C"/>
</dbReference>
<evidence type="ECO:0000313" key="5">
    <source>
        <dbReference type="Proteomes" id="UP000315440"/>
    </source>
</evidence>
<dbReference type="Proteomes" id="UP000315440">
    <property type="component" value="Unassembled WGS sequence"/>
</dbReference>
<comment type="caution">
    <text evidence="4">The sequence shown here is derived from an EMBL/GenBank/DDBJ whole genome shotgun (WGS) entry which is preliminary data.</text>
</comment>
<keyword evidence="5" id="KW-1185">Reference proteome</keyword>
<dbReference type="InterPro" id="IPR005090">
    <property type="entry name" value="RepC_N"/>
</dbReference>
<organism evidence="4 5">
    <name type="scientific">Pseudobythopirellula maris</name>
    <dbReference type="NCBI Taxonomy" id="2527991"/>
    <lineage>
        <taxon>Bacteria</taxon>
        <taxon>Pseudomonadati</taxon>
        <taxon>Planctomycetota</taxon>
        <taxon>Planctomycetia</taxon>
        <taxon>Pirellulales</taxon>
        <taxon>Lacipirellulaceae</taxon>
        <taxon>Pseudobythopirellula</taxon>
    </lineage>
</organism>
<evidence type="ECO:0000256" key="1">
    <source>
        <dbReference type="SAM" id="MobiDB-lite"/>
    </source>
</evidence>
<feature type="compositionally biased region" description="Polar residues" evidence="1">
    <location>
        <begin position="268"/>
        <end position="279"/>
    </location>
</feature>
<feature type="region of interest" description="Disordered" evidence="1">
    <location>
        <begin position="1"/>
        <end position="27"/>
    </location>
</feature>
<feature type="domain" description="Plasmid replication protein C C-terminal" evidence="3">
    <location>
        <begin position="348"/>
        <end position="431"/>
    </location>
</feature>
<gene>
    <name evidence="4" type="ORF">Mal64_35700</name>
</gene>
<evidence type="ECO:0000259" key="2">
    <source>
        <dbReference type="Pfam" id="PF03428"/>
    </source>
</evidence>
<dbReference type="AlphaFoldDB" id="A0A5C5ZIV4"/>
<feature type="domain" description="Plasmid replication protein C N-terminal" evidence="2">
    <location>
        <begin position="40"/>
        <end position="197"/>
    </location>
</feature>
<sequence>MQHTETHADQPPSHPSPYRPGGGGGRVASDRYRQSLEVCEAFAGLEPGFGRFDLLLLVKRAGRDAGFTPKMIQLVEYYLTVFTRDIDWEEGRPIVYQSLSKTALDLGVSERQVQKLEKQLFDLGAIGYVDSGNCKRFGQRDPTTGALLWAFGVDLSPLAHLRAELEAKLHEKELYNRAWHETKRQVSWSRRQIRALMLEWREEEGVLAEQEPFERAYQGIAFQLRTHIRLEELRALLRRHKALLSELMLARGVGDAEREGASTPDPVATTTPKGSSTSARSCAHYNYTNQSFNICRRAAEGFQGSVAAGPAPEGPVSSSGAEHVTLRQVASIASDRFRGHLPIHLGSMGWAEVAEAADRLRRELGVSQASWGEACGVLGRSGAAICMLVTDRAALREEGPVRQPAAYFRGMVNRARGGELRLHDSVFGLIARQGPGAA</sequence>
<name>A0A5C5ZIV4_9BACT</name>
<dbReference type="Pfam" id="PF11800">
    <property type="entry name" value="RP-C_C"/>
    <property type="match status" value="1"/>
</dbReference>
<proteinExistence type="predicted"/>
<evidence type="ECO:0000259" key="3">
    <source>
        <dbReference type="Pfam" id="PF11800"/>
    </source>
</evidence>
<dbReference type="Pfam" id="PF03428">
    <property type="entry name" value="RP-C"/>
    <property type="match status" value="1"/>
</dbReference>
<reference evidence="4 5" key="1">
    <citation type="submission" date="2019-02" db="EMBL/GenBank/DDBJ databases">
        <title>Deep-cultivation of Planctomycetes and their phenomic and genomic characterization uncovers novel biology.</title>
        <authorList>
            <person name="Wiegand S."/>
            <person name="Jogler M."/>
            <person name="Boedeker C."/>
            <person name="Pinto D."/>
            <person name="Vollmers J."/>
            <person name="Rivas-Marin E."/>
            <person name="Kohn T."/>
            <person name="Peeters S.H."/>
            <person name="Heuer A."/>
            <person name="Rast P."/>
            <person name="Oberbeckmann S."/>
            <person name="Bunk B."/>
            <person name="Jeske O."/>
            <person name="Meyerdierks A."/>
            <person name="Storesund J.E."/>
            <person name="Kallscheuer N."/>
            <person name="Luecker S."/>
            <person name="Lage O.M."/>
            <person name="Pohl T."/>
            <person name="Merkel B.J."/>
            <person name="Hornburger P."/>
            <person name="Mueller R.-W."/>
            <person name="Bruemmer F."/>
            <person name="Labrenz M."/>
            <person name="Spormann A.M."/>
            <person name="Op Den Camp H."/>
            <person name="Overmann J."/>
            <person name="Amann R."/>
            <person name="Jetten M.S.M."/>
            <person name="Mascher T."/>
            <person name="Medema M.H."/>
            <person name="Devos D.P."/>
            <person name="Kaster A.-K."/>
            <person name="Ovreas L."/>
            <person name="Rohde M."/>
            <person name="Galperin M.Y."/>
            <person name="Jogler C."/>
        </authorList>
    </citation>
    <scope>NUCLEOTIDE SEQUENCE [LARGE SCALE GENOMIC DNA]</scope>
    <source>
        <strain evidence="4 5">Mal64</strain>
    </source>
</reference>
<evidence type="ECO:0000313" key="4">
    <source>
        <dbReference type="EMBL" id="TWT86741.1"/>
    </source>
</evidence>
<accession>A0A5C5ZIV4</accession>
<dbReference type="InterPro" id="IPR047611">
    <property type="entry name" value="RepABC_RepC"/>
</dbReference>